<organism evidence="2 3">
    <name type="scientific">Monosiga brevicollis</name>
    <name type="common">Choanoflagellate</name>
    <dbReference type="NCBI Taxonomy" id="81824"/>
    <lineage>
        <taxon>Eukaryota</taxon>
        <taxon>Choanoflagellata</taxon>
        <taxon>Craspedida</taxon>
        <taxon>Salpingoecidae</taxon>
        <taxon>Monosiga</taxon>
    </lineage>
</organism>
<evidence type="ECO:0000313" key="2">
    <source>
        <dbReference type="EMBL" id="EDQ92793.1"/>
    </source>
</evidence>
<dbReference type="OMA" id="WAIDLIH"/>
<dbReference type="InParanoid" id="A9UP10"/>
<dbReference type="Pfam" id="PF10276">
    <property type="entry name" value="zf-CHCC"/>
    <property type="match status" value="1"/>
</dbReference>
<gene>
    <name evidence="2" type="ORF">MONBRDRAFT_30757</name>
</gene>
<dbReference type="PANTHER" id="PTHR13156">
    <property type="entry name" value="NADH-UBIQUINONE OXIDOREDUCTASE 13 KD-A SUBUNIT"/>
    <property type="match status" value="1"/>
</dbReference>
<dbReference type="STRING" id="81824.A9UP10"/>
<dbReference type="EMBL" id="CH991543">
    <property type="protein sequence ID" value="EDQ92793.1"/>
    <property type="molecule type" value="Genomic_DNA"/>
</dbReference>
<sequence length="127" mass="14425">MALWQARSTLLRSFRGLQCGQVRLISEGPLYEQRFINDKKLVNPNWAIDLIHEEPITIVDGKTAVSGGGPTGHPVEFLNLDQDKVVICPYSGEFFVRRGALKKLLERGAVYEKQGQYYKSRDITDEE</sequence>
<name>A9UP10_MONBE</name>
<evidence type="ECO:0000259" key="1">
    <source>
        <dbReference type="Pfam" id="PF10276"/>
    </source>
</evidence>
<dbReference type="Proteomes" id="UP000001357">
    <property type="component" value="Unassembled WGS sequence"/>
</dbReference>
<dbReference type="GeneID" id="5888078"/>
<dbReference type="KEGG" id="mbr:MONBRDRAFT_30757"/>
<feature type="domain" description="Zinc finger CHCC-type" evidence="1">
    <location>
        <begin position="67"/>
        <end position="91"/>
    </location>
</feature>
<dbReference type="GO" id="GO:0005739">
    <property type="term" value="C:mitochondrion"/>
    <property type="evidence" value="ECO:0007669"/>
    <property type="project" value="GOC"/>
</dbReference>
<reference evidence="2 3" key="1">
    <citation type="journal article" date="2008" name="Nature">
        <title>The genome of the choanoflagellate Monosiga brevicollis and the origin of metazoans.</title>
        <authorList>
            <consortium name="JGI Sequencing"/>
            <person name="King N."/>
            <person name="Westbrook M.J."/>
            <person name="Young S.L."/>
            <person name="Kuo A."/>
            <person name="Abedin M."/>
            <person name="Chapman J."/>
            <person name="Fairclough S."/>
            <person name="Hellsten U."/>
            <person name="Isogai Y."/>
            <person name="Letunic I."/>
            <person name="Marr M."/>
            <person name="Pincus D."/>
            <person name="Putnam N."/>
            <person name="Rokas A."/>
            <person name="Wright K.J."/>
            <person name="Zuzow R."/>
            <person name="Dirks W."/>
            <person name="Good M."/>
            <person name="Goodstein D."/>
            <person name="Lemons D."/>
            <person name="Li W."/>
            <person name="Lyons J.B."/>
            <person name="Morris A."/>
            <person name="Nichols S."/>
            <person name="Richter D.J."/>
            <person name="Salamov A."/>
            <person name="Bork P."/>
            <person name="Lim W.A."/>
            <person name="Manning G."/>
            <person name="Miller W.T."/>
            <person name="McGinnis W."/>
            <person name="Shapiro H."/>
            <person name="Tjian R."/>
            <person name="Grigoriev I.V."/>
            <person name="Rokhsar D."/>
        </authorList>
    </citation>
    <scope>NUCLEOTIDE SEQUENCE [LARGE SCALE GENOMIC DNA]</scope>
    <source>
        <strain evidence="3">MX1 / ATCC 50154</strain>
    </source>
</reference>
<proteinExistence type="predicted"/>
<dbReference type="AlphaFoldDB" id="A9UP10"/>
<dbReference type="Gene3D" id="2.60.260.40">
    <property type="entry name" value="q5lls5 like domains"/>
    <property type="match status" value="1"/>
</dbReference>
<protein>
    <recommendedName>
        <fullName evidence="1">Zinc finger CHCC-type domain-containing protein</fullName>
    </recommendedName>
</protein>
<dbReference type="GO" id="GO:0045271">
    <property type="term" value="C:respiratory chain complex I"/>
    <property type="evidence" value="ECO:0000318"/>
    <property type="project" value="GO_Central"/>
</dbReference>
<dbReference type="InterPro" id="IPR019401">
    <property type="entry name" value="Znf_CHCC"/>
</dbReference>
<dbReference type="GO" id="GO:0006120">
    <property type="term" value="P:mitochondrial electron transport, NADH to ubiquinone"/>
    <property type="evidence" value="ECO:0000318"/>
    <property type="project" value="GO_Central"/>
</dbReference>
<evidence type="ECO:0000313" key="3">
    <source>
        <dbReference type="Proteomes" id="UP000001357"/>
    </source>
</evidence>
<dbReference type="RefSeq" id="XP_001742555.1">
    <property type="nucleotide sequence ID" value="XM_001742503.1"/>
</dbReference>
<keyword evidence="3" id="KW-1185">Reference proteome</keyword>
<accession>A9UP10</accession>
<dbReference type="PANTHER" id="PTHR13156:SF0">
    <property type="entry name" value="NADH DEHYDROGENASE [UBIQUINONE] IRON-SULFUR PROTEIN 6, MITOCHONDRIAL"/>
    <property type="match status" value="1"/>
</dbReference>